<dbReference type="AlphaFoldDB" id="A0A4U5JL08"/>
<dbReference type="InterPro" id="IPR005358">
    <property type="entry name" value="Puta_zinc/iron-chelating_dom"/>
</dbReference>
<evidence type="ECO:0000313" key="1">
    <source>
        <dbReference type="EMBL" id="TKR30300.1"/>
    </source>
</evidence>
<evidence type="ECO:0000313" key="2">
    <source>
        <dbReference type="Proteomes" id="UP000308707"/>
    </source>
</evidence>
<comment type="caution">
    <text evidence="1">The sequence shown here is derived from an EMBL/GenBank/DDBJ whole genome shotgun (WGS) entry which is preliminary data.</text>
</comment>
<organism evidence="1 2">
    <name type="scientific">Luteimonas gilva</name>
    <dbReference type="NCBI Taxonomy" id="2572684"/>
    <lineage>
        <taxon>Bacteria</taxon>
        <taxon>Pseudomonadati</taxon>
        <taxon>Pseudomonadota</taxon>
        <taxon>Gammaproteobacteria</taxon>
        <taxon>Lysobacterales</taxon>
        <taxon>Lysobacteraceae</taxon>
        <taxon>Luteimonas</taxon>
    </lineage>
</organism>
<dbReference type="OrthoDB" id="196483at2"/>
<dbReference type="EMBL" id="SZUA01000002">
    <property type="protein sequence ID" value="TKR30300.1"/>
    <property type="molecule type" value="Genomic_DNA"/>
</dbReference>
<dbReference type="Pfam" id="PF03692">
    <property type="entry name" value="CxxCxxCC"/>
    <property type="match status" value="1"/>
</dbReference>
<proteinExistence type="predicted"/>
<reference evidence="1 2" key="1">
    <citation type="submission" date="2019-04" db="EMBL/GenBank/DDBJ databases">
        <title>Reference strain of H23.</title>
        <authorList>
            <person name="Luo X."/>
        </authorList>
    </citation>
    <scope>NUCLEOTIDE SEQUENCE [LARGE SCALE GENOMIC DNA]</scope>
    <source>
        <strain evidence="1 2">H23</strain>
    </source>
</reference>
<keyword evidence="2" id="KW-1185">Reference proteome</keyword>
<dbReference type="RefSeq" id="WP_137266730.1">
    <property type="nucleotide sequence ID" value="NZ_SZUA01000002.1"/>
</dbReference>
<accession>A0A4U5JL08</accession>
<name>A0A4U5JL08_9GAMM</name>
<dbReference type="Proteomes" id="UP000308707">
    <property type="component" value="Unassembled WGS sequence"/>
</dbReference>
<protein>
    <submittedName>
        <fullName evidence="1">YkgJ family cysteine cluster protein</fullName>
    </submittedName>
</protein>
<gene>
    <name evidence="1" type="ORF">FCE95_09185</name>
</gene>
<sequence>MPHPCLSCGACCAAFRVSFHWLGLASAGGAIPDALAEPVGPHRMAMKGTDARDPHCAALDGRVGEAVGCRIYAARPDPCRDLLPAWENGAPSPQCDRARQRYGLSPLTPDAWLPA</sequence>